<name>A0A5M4FCT3_9ACTN</name>
<evidence type="ECO:0000256" key="1">
    <source>
        <dbReference type="ARBA" id="ARBA00022839"/>
    </source>
</evidence>
<sequence length="396" mass="43054">MDVAPVAARSELAEDVPTQRALETANYLARVWSDWLRTDNERRKRSAKHYRASEDLPPEFLAHFTPEPLAASVLEPLAASVLDFTAIDFETANSYRGSPCSVGLVKVRNGAIVDERHWLIRPPEGADWFDAFNIGIHGITPSMVADAPRWSVVLPQIMAFVDGDVVVAHNAGFDIGVIRYACAVDNIEWPAIDFLCTLVLARRAFSLPSYRLPFVTEACGVVLERHHDALADARAVVDVIRGMALLGGTSDLRELAARHLVRIGRMESGIYAGSVSTASGSGSLVAADANPHADPAGYLYGRVVVFTGALMSMNRQAAWDQVVRSGGAPELNTTKRTNILVLGDFNPANLRPGATYSGKARKAFDLQDKGQDIELMTEADFVRVLDGGDFHVPDMN</sequence>
<evidence type="ECO:0000313" key="4">
    <source>
        <dbReference type="Proteomes" id="UP000380867"/>
    </source>
</evidence>
<evidence type="ECO:0000313" key="3">
    <source>
        <dbReference type="EMBL" id="KAA1396176.1"/>
    </source>
</evidence>
<evidence type="ECO:0000259" key="2">
    <source>
        <dbReference type="SMART" id="SM00479"/>
    </source>
</evidence>
<feature type="domain" description="Exonuclease" evidence="2">
    <location>
        <begin position="83"/>
        <end position="249"/>
    </location>
</feature>
<dbReference type="InterPro" id="IPR036397">
    <property type="entry name" value="RNaseH_sf"/>
</dbReference>
<proteinExistence type="predicted"/>
<keyword evidence="1 3" id="KW-0269">Exonuclease</keyword>
<dbReference type="SUPFAM" id="SSF53098">
    <property type="entry name" value="Ribonuclease H-like"/>
    <property type="match status" value="1"/>
</dbReference>
<dbReference type="FunFam" id="3.30.420.10:FF:000045">
    <property type="entry name" value="3'-5' exonuclease DinG"/>
    <property type="match status" value="1"/>
</dbReference>
<dbReference type="InterPro" id="IPR036420">
    <property type="entry name" value="BRCT_dom_sf"/>
</dbReference>
<dbReference type="EMBL" id="SDPQ02000003">
    <property type="protein sequence ID" value="KAA1396176.1"/>
    <property type="molecule type" value="Genomic_DNA"/>
</dbReference>
<dbReference type="SMART" id="SM00479">
    <property type="entry name" value="EXOIII"/>
    <property type="match status" value="1"/>
</dbReference>
<keyword evidence="1 3" id="KW-0540">Nuclease</keyword>
<dbReference type="GO" id="GO:0003676">
    <property type="term" value="F:nucleic acid binding"/>
    <property type="evidence" value="ECO:0007669"/>
    <property type="project" value="InterPro"/>
</dbReference>
<dbReference type="Proteomes" id="UP000380867">
    <property type="component" value="Unassembled WGS sequence"/>
</dbReference>
<dbReference type="PANTHER" id="PTHR30231">
    <property type="entry name" value="DNA POLYMERASE III SUBUNIT EPSILON"/>
    <property type="match status" value="1"/>
</dbReference>
<accession>A0A5M4FCT3</accession>
<dbReference type="InterPro" id="IPR012337">
    <property type="entry name" value="RNaseH-like_sf"/>
</dbReference>
<dbReference type="CDD" id="cd06130">
    <property type="entry name" value="DNA_pol_III_epsilon_like"/>
    <property type="match status" value="1"/>
</dbReference>
<dbReference type="OrthoDB" id="9803913at2"/>
<keyword evidence="4" id="KW-1185">Reference proteome</keyword>
<dbReference type="Pfam" id="PF00929">
    <property type="entry name" value="RNase_T"/>
    <property type="match status" value="1"/>
</dbReference>
<dbReference type="InterPro" id="IPR013520">
    <property type="entry name" value="Ribonucl_H"/>
</dbReference>
<dbReference type="Gene3D" id="3.40.50.10190">
    <property type="entry name" value="BRCT domain"/>
    <property type="match status" value="1"/>
</dbReference>
<dbReference type="Gene3D" id="3.30.420.10">
    <property type="entry name" value="Ribonuclease H-like superfamily/Ribonuclease H"/>
    <property type="match status" value="1"/>
</dbReference>
<dbReference type="CDD" id="cd17748">
    <property type="entry name" value="BRCT_DNA_ligase_like"/>
    <property type="match status" value="1"/>
</dbReference>
<organism evidence="3 4">
    <name type="scientific">Aeromicrobium ginsengisoli</name>
    <dbReference type="NCBI Taxonomy" id="363867"/>
    <lineage>
        <taxon>Bacteria</taxon>
        <taxon>Bacillati</taxon>
        <taxon>Actinomycetota</taxon>
        <taxon>Actinomycetes</taxon>
        <taxon>Propionibacteriales</taxon>
        <taxon>Nocardioidaceae</taxon>
        <taxon>Aeromicrobium</taxon>
    </lineage>
</organism>
<dbReference type="GO" id="GO:0005829">
    <property type="term" value="C:cytosol"/>
    <property type="evidence" value="ECO:0007669"/>
    <property type="project" value="TreeGrafter"/>
</dbReference>
<comment type="caution">
    <text evidence="3">The sequence shown here is derived from an EMBL/GenBank/DDBJ whole genome shotgun (WGS) entry which is preliminary data.</text>
</comment>
<keyword evidence="1 3" id="KW-0378">Hydrolase</keyword>
<dbReference type="PANTHER" id="PTHR30231:SF42">
    <property type="entry name" value="EXONUCLEASE"/>
    <property type="match status" value="1"/>
</dbReference>
<gene>
    <name evidence="3" type="ORF">ESP70_018550</name>
</gene>
<reference evidence="3" key="1">
    <citation type="submission" date="2019-09" db="EMBL/GenBank/DDBJ databases">
        <authorList>
            <person name="Li J."/>
        </authorList>
    </citation>
    <scope>NUCLEOTIDE SEQUENCE [LARGE SCALE GENOMIC DNA]</scope>
    <source>
        <strain evidence="3">JCM 14732</strain>
    </source>
</reference>
<dbReference type="AlphaFoldDB" id="A0A5M4FCT3"/>
<dbReference type="GO" id="GO:0008408">
    <property type="term" value="F:3'-5' exonuclease activity"/>
    <property type="evidence" value="ECO:0007669"/>
    <property type="project" value="TreeGrafter"/>
</dbReference>
<protein>
    <submittedName>
        <fullName evidence="3">Exonuclease</fullName>
    </submittedName>
</protein>